<organism evidence="9 10">
    <name type="scientific">Halalkalibacter okhensis</name>
    <dbReference type="NCBI Taxonomy" id="333138"/>
    <lineage>
        <taxon>Bacteria</taxon>
        <taxon>Bacillati</taxon>
        <taxon>Bacillota</taxon>
        <taxon>Bacilli</taxon>
        <taxon>Bacillales</taxon>
        <taxon>Bacillaceae</taxon>
        <taxon>Halalkalibacter</taxon>
    </lineage>
</organism>
<evidence type="ECO:0000256" key="6">
    <source>
        <dbReference type="ARBA" id="ARBA00023139"/>
    </source>
</evidence>
<evidence type="ECO:0000256" key="3">
    <source>
        <dbReference type="ARBA" id="ARBA00022475"/>
    </source>
</evidence>
<keyword evidence="4 8" id="KW-0732">Signal</keyword>
<evidence type="ECO:0000256" key="4">
    <source>
        <dbReference type="ARBA" id="ARBA00022729"/>
    </source>
</evidence>
<dbReference type="Proteomes" id="UP000030832">
    <property type="component" value="Unassembled WGS sequence"/>
</dbReference>
<dbReference type="Pfam" id="PF01547">
    <property type="entry name" value="SBP_bac_1"/>
    <property type="match status" value="1"/>
</dbReference>
<dbReference type="EMBL" id="JRJU01000002">
    <property type="protein sequence ID" value="KHF41571.1"/>
    <property type="molecule type" value="Genomic_DNA"/>
</dbReference>
<keyword evidence="10" id="KW-1185">Reference proteome</keyword>
<feature type="chain" id="PRO_5038915502" description="ABC transporter substrate-binding protein" evidence="8">
    <location>
        <begin position="21"/>
        <end position="412"/>
    </location>
</feature>
<comment type="similarity">
    <text evidence="1">Belongs to the bacterial solute-binding protein 1 family.</text>
</comment>
<feature type="signal peptide" evidence="8">
    <location>
        <begin position="1"/>
        <end position="20"/>
    </location>
</feature>
<evidence type="ECO:0000256" key="2">
    <source>
        <dbReference type="ARBA" id="ARBA00022448"/>
    </source>
</evidence>
<sequence>MKTKWMIGSTVLVVCLFLSACSTEGEVQEEVEQINIEFFQTKENAVTFFDEIIHEFELENPHITVEQVSIPDGMAVLKTRIARGDVPDIFITYPIEQDYVVRANNGYLLDITDETFIQQVDEDIQSRYLINGRMYGVALSQNAVGVIYNKDVFDELGIDIPETWNQFIETLELLELARKQPILFANKELESVSVFNLNLVANEFDSHYWSNLTNGLVNIQDDPRWEEVAEKMLAVLEFAQENSFSYDADAVIKSFSMGEGAMFVSGVWALPELEKLEPNINYGMFPFPATNDPENNKILGGVDGGFAIAANTEYPEEAKQFLAFLLEQENAQRFSDFEGNISAVNGVKMNKPEVSLLAERLNEGKSVNWPNHYWGGGTAAEVDYRRISQLFYFDRDLPAYLKKLDNMFDQYR</sequence>
<dbReference type="AlphaFoldDB" id="A0A0B0IPG3"/>
<evidence type="ECO:0000256" key="1">
    <source>
        <dbReference type="ARBA" id="ARBA00008520"/>
    </source>
</evidence>
<reference evidence="9 10" key="1">
    <citation type="submission" date="2014-09" db="EMBL/GenBank/DDBJ databases">
        <title>Genome sequencing and annotation of Bacillus Okhensis strain Kh10-101T.</title>
        <authorList>
            <person name="Prakash J.S."/>
        </authorList>
    </citation>
    <scope>NUCLEOTIDE SEQUENCE [LARGE SCALE GENOMIC DNA]</scope>
    <source>
        <strain evidence="10">Kh10-101T</strain>
    </source>
</reference>
<dbReference type="PROSITE" id="PS01037">
    <property type="entry name" value="SBP_BACTERIAL_1"/>
    <property type="match status" value="1"/>
</dbReference>
<dbReference type="PANTHER" id="PTHR43649:SF33">
    <property type="entry name" value="POLYGALACTURONAN_RHAMNOGALACTURONAN-BINDING PROTEIN YTCQ"/>
    <property type="match status" value="1"/>
</dbReference>
<dbReference type="PANTHER" id="PTHR43649">
    <property type="entry name" value="ARABINOSE-BINDING PROTEIN-RELATED"/>
    <property type="match status" value="1"/>
</dbReference>
<evidence type="ECO:0000256" key="8">
    <source>
        <dbReference type="SAM" id="SignalP"/>
    </source>
</evidence>
<dbReference type="InterPro" id="IPR006061">
    <property type="entry name" value="SBP_1_CS"/>
</dbReference>
<evidence type="ECO:0000256" key="7">
    <source>
        <dbReference type="ARBA" id="ARBA00023288"/>
    </source>
</evidence>
<comment type="caution">
    <text evidence="9">The sequence shown here is derived from an EMBL/GenBank/DDBJ whole genome shotgun (WGS) entry which is preliminary data.</text>
</comment>
<gene>
    <name evidence="9" type="ORF">LQ50_02355</name>
</gene>
<keyword evidence="6" id="KW-0564">Palmitate</keyword>
<dbReference type="InterPro" id="IPR006059">
    <property type="entry name" value="SBP"/>
</dbReference>
<dbReference type="SUPFAM" id="SSF53850">
    <property type="entry name" value="Periplasmic binding protein-like II"/>
    <property type="match status" value="1"/>
</dbReference>
<dbReference type="STRING" id="333138.LQ50_02355"/>
<dbReference type="InterPro" id="IPR050490">
    <property type="entry name" value="Bact_solute-bd_prot1"/>
</dbReference>
<protein>
    <recommendedName>
        <fullName evidence="11">ABC transporter substrate-binding protein</fullName>
    </recommendedName>
</protein>
<keyword evidence="2" id="KW-0813">Transport</keyword>
<evidence type="ECO:0000313" key="9">
    <source>
        <dbReference type="EMBL" id="KHF41571.1"/>
    </source>
</evidence>
<dbReference type="RefSeq" id="WP_034625629.1">
    <property type="nucleotide sequence ID" value="NZ_JRJU01000002.1"/>
</dbReference>
<proteinExistence type="inferred from homology"/>
<dbReference type="OrthoDB" id="9798191at2"/>
<dbReference type="GO" id="GO:0055085">
    <property type="term" value="P:transmembrane transport"/>
    <property type="evidence" value="ECO:0007669"/>
    <property type="project" value="InterPro"/>
</dbReference>
<keyword evidence="5" id="KW-0472">Membrane</keyword>
<dbReference type="PROSITE" id="PS51257">
    <property type="entry name" value="PROKAR_LIPOPROTEIN"/>
    <property type="match status" value="1"/>
</dbReference>
<accession>A0A0B0IPG3</accession>
<evidence type="ECO:0000313" key="10">
    <source>
        <dbReference type="Proteomes" id="UP000030832"/>
    </source>
</evidence>
<dbReference type="eggNOG" id="COG1653">
    <property type="taxonomic scope" value="Bacteria"/>
</dbReference>
<evidence type="ECO:0000256" key="5">
    <source>
        <dbReference type="ARBA" id="ARBA00023136"/>
    </source>
</evidence>
<keyword evidence="7" id="KW-0449">Lipoprotein</keyword>
<evidence type="ECO:0008006" key="11">
    <source>
        <dbReference type="Google" id="ProtNLM"/>
    </source>
</evidence>
<dbReference type="Gene3D" id="3.40.190.10">
    <property type="entry name" value="Periplasmic binding protein-like II"/>
    <property type="match status" value="2"/>
</dbReference>
<name>A0A0B0IPG3_9BACI</name>
<keyword evidence="3" id="KW-1003">Cell membrane</keyword>